<organism evidence="11 12">
    <name type="scientific">Boothiomyces macroporosus</name>
    <dbReference type="NCBI Taxonomy" id="261099"/>
    <lineage>
        <taxon>Eukaryota</taxon>
        <taxon>Fungi</taxon>
        <taxon>Fungi incertae sedis</taxon>
        <taxon>Chytridiomycota</taxon>
        <taxon>Chytridiomycota incertae sedis</taxon>
        <taxon>Chytridiomycetes</taxon>
        <taxon>Rhizophydiales</taxon>
        <taxon>Terramycetaceae</taxon>
        <taxon>Boothiomyces</taxon>
    </lineage>
</organism>
<evidence type="ECO:0000256" key="3">
    <source>
        <dbReference type="ARBA" id="ARBA00011738"/>
    </source>
</evidence>
<keyword evidence="5 7" id="KW-0274">FAD</keyword>
<evidence type="ECO:0000256" key="6">
    <source>
        <dbReference type="ARBA" id="ARBA00023002"/>
    </source>
</evidence>
<dbReference type="GO" id="GO:0050660">
    <property type="term" value="F:flavin adenine dinucleotide binding"/>
    <property type="evidence" value="ECO:0007669"/>
    <property type="project" value="InterPro"/>
</dbReference>
<dbReference type="SUPFAM" id="SSF56645">
    <property type="entry name" value="Acyl-CoA dehydrogenase NM domain-like"/>
    <property type="match status" value="1"/>
</dbReference>
<dbReference type="AlphaFoldDB" id="A0AAD5Y625"/>
<comment type="caution">
    <text evidence="11">The sequence shown here is derived from an EMBL/GenBank/DDBJ whole genome shotgun (WGS) entry which is preliminary data.</text>
</comment>
<keyword evidence="4 7" id="KW-0285">Flavoprotein</keyword>
<feature type="domain" description="Acyl-CoA oxidase/dehydrogenase middle" evidence="9">
    <location>
        <begin position="137"/>
        <end position="235"/>
    </location>
</feature>
<dbReference type="FunFam" id="2.40.110.10:FF:000002">
    <property type="entry name" value="Acyl-CoA dehydrogenase fadE12"/>
    <property type="match status" value="1"/>
</dbReference>
<dbReference type="GO" id="GO:0005737">
    <property type="term" value="C:cytoplasm"/>
    <property type="evidence" value="ECO:0007669"/>
    <property type="project" value="TreeGrafter"/>
</dbReference>
<comment type="subunit">
    <text evidence="3">Homodimer.</text>
</comment>
<evidence type="ECO:0000256" key="5">
    <source>
        <dbReference type="ARBA" id="ARBA00022827"/>
    </source>
</evidence>
<evidence type="ECO:0000256" key="4">
    <source>
        <dbReference type="ARBA" id="ARBA00022630"/>
    </source>
</evidence>
<dbReference type="GO" id="GO:0033539">
    <property type="term" value="P:fatty acid beta-oxidation using acyl-CoA dehydrogenase"/>
    <property type="evidence" value="ECO:0007669"/>
    <property type="project" value="TreeGrafter"/>
</dbReference>
<dbReference type="EMBL" id="JADGKB010000087">
    <property type="protein sequence ID" value="KAJ3254354.1"/>
    <property type="molecule type" value="Genomic_DNA"/>
</dbReference>
<dbReference type="GO" id="GO:0003995">
    <property type="term" value="F:acyl-CoA dehydrogenase activity"/>
    <property type="evidence" value="ECO:0007669"/>
    <property type="project" value="TreeGrafter"/>
</dbReference>
<reference evidence="11" key="1">
    <citation type="submission" date="2020-05" db="EMBL/GenBank/DDBJ databases">
        <title>Phylogenomic resolution of chytrid fungi.</title>
        <authorList>
            <person name="Stajich J.E."/>
            <person name="Amses K."/>
            <person name="Simmons R."/>
            <person name="Seto K."/>
            <person name="Myers J."/>
            <person name="Bonds A."/>
            <person name="Quandt C.A."/>
            <person name="Barry K."/>
            <person name="Liu P."/>
            <person name="Grigoriev I."/>
            <person name="Longcore J.E."/>
            <person name="James T.Y."/>
        </authorList>
    </citation>
    <scope>NUCLEOTIDE SEQUENCE</scope>
    <source>
        <strain evidence="11">PLAUS21</strain>
    </source>
</reference>
<comment type="cofactor">
    <cofactor evidence="1 7">
        <name>FAD</name>
        <dbReference type="ChEBI" id="CHEBI:57692"/>
    </cofactor>
</comment>
<comment type="similarity">
    <text evidence="2 7">Belongs to the acyl-CoA dehydrogenase family.</text>
</comment>
<dbReference type="Gene3D" id="1.10.540.10">
    <property type="entry name" value="Acyl-CoA dehydrogenase/oxidase, N-terminal domain"/>
    <property type="match status" value="1"/>
</dbReference>
<dbReference type="InterPro" id="IPR009075">
    <property type="entry name" value="AcylCo_DH/oxidase_C"/>
</dbReference>
<dbReference type="InterPro" id="IPR046373">
    <property type="entry name" value="Acyl-CoA_Oxase/DH_mid-dom_sf"/>
</dbReference>
<name>A0AAD5Y625_9FUNG</name>
<dbReference type="Pfam" id="PF02770">
    <property type="entry name" value="Acyl-CoA_dh_M"/>
    <property type="match status" value="1"/>
</dbReference>
<dbReference type="PANTHER" id="PTHR48083:SF13">
    <property type="entry name" value="ACYL-COA DEHYDROGENASE FAMILY MEMBER 11"/>
    <property type="match status" value="1"/>
</dbReference>
<feature type="domain" description="Acyl-CoA dehydrogenase/oxidase N-terminal" evidence="10">
    <location>
        <begin position="11"/>
        <end position="133"/>
    </location>
</feature>
<evidence type="ECO:0000313" key="11">
    <source>
        <dbReference type="EMBL" id="KAJ3254354.1"/>
    </source>
</evidence>
<dbReference type="Pfam" id="PF02771">
    <property type="entry name" value="Acyl-CoA_dh_N"/>
    <property type="match status" value="1"/>
</dbReference>
<dbReference type="InterPro" id="IPR050741">
    <property type="entry name" value="Acyl-CoA_dehydrogenase"/>
</dbReference>
<dbReference type="SUPFAM" id="SSF47203">
    <property type="entry name" value="Acyl-CoA dehydrogenase C-terminal domain-like"/>
    <property type="match status" value="1"/>
</dbReference>
<keyword evidence="6 7" id="KW-0560">Oxidoreductase</keyword>
<dbReference type="Gene3D" id="2.40.110.10">
    <property type="entry name" value="Butyryl-CoA Dehydrogenase, subunit A, domain 2"/>
    <property type="match status" value="1"/>
</dbReference>
<proteinExistence type="inferred from homology"/>
<dbReference type="PANTHER" id="PTHR48083">
    <property type="entry name" value="MEDIUM-CHAIN SPECIFIC ACYL-COA DEHYDROGENASE, MITOCHONDRIAL-RELATED"/>
    <property type="match status" value="1"/>
</dbReference>
<dbReference type="Proteomes" id="UP001210925">
    <property type="component" value="Unassembled WGS sequence"/>
</dbReference>
<evidence type="ECO:0000256" key="1">
    <source>
        <dbReference type="ARBA" id="ARBA00001974"/>
    </source>
</evidence>
<dbReference type="InterPro" id="IPR009100">
    <property type="entry name" value="AcylCoA_DH/oxidase_NM_dom_sf"/>
</dbReference>
<protein>
    <recommendedName>
        <fullName evidence="13">Acyl-CoA dehydrogenase</fullName>
    </recommendedName>
</protein>
<evidence type="ECO:0008006" key="13">
    <source>
        <dbReference type="Google" id="ProtNLM"/>
    </source>
</evidence>
<dbReference type="Pfam" id="PF00441">
    <property type="entry name" value="Acyl-CoA_dh_1"/>
    <property type="match status" value="1"/>
</dbReference>
<keyword evidence="12" id="KW-1185">Reference proteome</keyword>
<dbReference type="Gene3D" id="1.20.140.10">
    <property type="entry name" value="Butyryl-CoA Dehydrogenase, subunit A, domain 3"/>
    <property type="match status" value="1"/>
</dbReference>
<evidence type="ECO:0000313" key="12">
    <source>
        <dbReference type="Proteomes" id="UP001210925"/>
    </source>
</evidence>
<evidence type="ECO:0000259" key="10">
    <source>
        <dbReference type="Pfam" id="PF02771"/>
    </source>
</evidence>
<evidence type="ECO:0000256" key="7">
    <source>
        <dbReference type="RuleBase" id="RU362125"/>
    </source>
</evidence>
<gene>
    <name evidence="11" type="ORF">HK103_007236</name>
</gene>
<evidence type="ECO:0000259" key="9">
    <source>
        <dbReference type="Pfam" id="PF02770"/>
    </source>
</evidence>
<dbReference type="InterPro" id="IPR037069">
    <property type="entry name" value="AcylCoA_DH/ox_N_sf"/>
</dbReference>
<evidence type="ECO:0000256" key="2">
    <source>
        <dbReference type="ARBA" id="ARBA00009347"/>
    </source>
</evidence>
<dbReference type="InterPro" id="IPR006091">
    <property type="entry name" value="Acyl-CoA_Oxase/DH_mid-dom"/>
</dbReference>
<dbReference type="InterPro" id="IPR013786">
    <property type="entry name" value="AcylCoA_DH/ox_N"/>
</dbReference>
<feature type="domain" description="Acyl-CoA dehydrogenase/oxidase C-terminal" evidence="8">
    <location>
        <begin position="251"/>
        <end position="401"/>
    </location>
</feature>
<dbReference type="InterPro" id="IPR036250">
    <property type="entry name" value="AcylCo_DH-like_C"/>
</dbReference>
<evidence type="ECO:0000259" key="8">
    <source>
        <dbReference type="Pfam" id="PF00441"/>
    </source>
</evidence>
<sequence>MNSLFELSPKVQEIKKVLTDFVEFECIPAEQVYHAQTKIGKDRWNYVPPVIEELKIKARKLGLWNFFLPKYYKEGPGFTNLEYAVLCEIIGRSHLAPEATNTAAPDTGNMEVLAKYGNEEQKEQWLKPLMEGKIRSAFAMTEPGVASSDATNIELSIVRDGDEYVLNGRKWWISGAGDPRCAVYVVMGKTDPKNKLIHKQQSIILVPANTKGITIVRPMMVFGYDDAPHGHMEIDFDNVRVPAKNIVLGEGRGFEIMQGRLGPGRIHHCMRSIGMAERALEYHILRLTDPKKRAFGKLLGEHGTAMDTVCQSRLEIDQARLLVLTAAARMDKEGPKKAMKEIAMAKVIVPQMTLNVLDRAIQVHGGAGVSQVFPLANMYAMMRTLRIADGPDEVHRRQIARDEMKRANTLRSHYERRAKL</sequence>
<accession>A0AAD5Y625</accession>